<proteinExistence type="predicted"/>
<keyword evidence="2" id="KW-1185">Reference proteome</keyword>
<gene>
    <name evidence="1" type="ORF">LX16_4565</name>
</gene>
<dbReference type="AlphaFoldDB" id="A0A562URV8"/>
<organism evidence="1 2">
    <name type="scientific">Stackebrandtia albiflava</name>
    <dbReference type="NCBI Taxonomy" id="406432"/>
    <lineage>
        <taxon>Bacteria</taxon>
        <taxon>Bacillati</taxon>
        <taxon>Actinomycetota</taxon>
        <taxon>Actinomycetes</taxon>
        <taxon>Glycomycetales</taxon>
        <taxon>Glycomycetaceae</taxon>
        <taxon>Stackebrandtia</taxon>
    </lineage>
</organism>
<dbReference type="Proteomes" id="UP000321617">
    <property type="component" value="Unassembled WGS sequence"/>
</dbReference>
<evidence type="ECO:0000313" key="1">
    <source>
        <dbReference type="EMBL" id="TWJ08337.1"/>
    </source>
</evidence>
<protein>
    <submittedName>
        <fullName evidence="1">Uncharacterized protein</fullName>
    </submittedName>
</protein>
<dbReference type="EMBL" id="VLLL01000008">
    <property type="protein sequence ID" value="TWJ08337.1"/>
    <property type="molecule type" value="Genomic_DNA"/>
</dbReference>
<sequence>MAYLNGAADRLLKPAACDTYACAFPGCVRRCCNGVCGACVCP</sequence>
<reference evidence="1 2" key="1">
    <citation type="journal article" date="2013" name="Stand. Genomic Sci.">
        <title>Genomic Encyclopedia of Type Strains, Phase I: The one thousand microbial genomes (KMG-I) project.</title>
        <authorList>
            <person name="Kyrpides N.C."/>
            <person name="Woyke T."/>
            <person name="Eisen J.A."/>
            <person name="Garrity G."/>
            <person name="Lilburn T.G."/>
            <person name="Beck B.J."/>
            <person name="Whitman W.B."/>
            <person name="Hugenholtz P."/>
            <person name="Klenk H.P."/>
        </authorList>
    </citation>
    <scope>NUCLEOTIDE SEQUENCE [LARGE SCALE GENOMIC DNA]</scope>
    <source>
        <strain evidence="1 2">DSM 45044</strain>
    </source>
</reference>
<name>A0A562URV8_9ACTN</name>
<evidence type="ECO:0000313" key="2">
    <source>
        <dbReference type="Proteomes" id="UP000321617"/>
    </source>
</evidence>
<accession>A0A562URV8</accession>
<dbReference type="RefSeq" id="WP_280176827.1">
    <property type="nucleotide sequence ID" value="NZ_BAABIJ010000004.1"/>
</dbReference>
<comment type="caution">
    <text evidence="1">The sequence shown here is derived from an EMBL/GenBank/DDBJ whole genome shotgun (WGS) entry which is preliminary data.</text>
</comment>